<name>A0ABQ5ZTG1_9GAMM</name>
<evidence type="ECO:0000256" key="1">
    <source>
        <dbReference type="ARBA" id="ARBA00001936"/>
    </source>
</evidence>
<reference evidence="9" key="1">
    <citation type="journal article" date="2019" name="Int. J. Syst. Evol. Microbiol.">
        <title>The Global Catalogue of Microorganisms (GCM) 10K type strain sequencing project: providing services to taxonomists for standard genome sequencing and annotation.</title>
        <authorList>
            <consortium name="The Broad Institute Genomics Platform"/>
            <consortium name="The Broad Institute Genome Sequencing Center for Infectious Disease"/>
            <person name="Wu L."/>
            <person name="Ma J."/>
        </authorList>
    </citation>
    <scope>NUCLEOTIDE SEQUENCE [LARGE SCALE GENOMIC DNA]</scope>
    <source>
        <strain evidence="9">NBRC 100033</strain>
    </source>
</reference>
<evidence type="ECO:0000313" key="9">
    <source>
        <dbReference type="Proteomes" id="UP001156682"/>
    </source>
</evidence>
<dbReference type="InterPro" id="IPR045121">
    <property type="entry name" value="CoAse"/>
</dbReference>
<keyword evidence="5" id="KW-0460">Magnesium</keyword>
<dbReference type="Proteomes" id="UP001156682">
    <property type="component" value="Unassembled WGS sequence"/>
</dbReference>
<comment type="caution">
    <text evidence="8">The sequence shown here is derived from an EMBL/GenBank/DDBJ whole genome shotgun (WGS) entry which is preliminary data.</text>
</comment>
<keyword evidence="9" id="KW-1185">Reference proteome</keyword>
<dbReference type="CDD" id="cd03426">
    <property type="entry name" value="NUDIX_CoAse_Nudt7"/>
    <property type="match status" value="1"/>
</dbReference>
<protein>
    <submittedName>
        <fullName evidence="8">Coenzyme A pyrophosphatase</fullName>
    </submittedName>
</protein>
<dbReference type="PANTHER" id="PTHR12992:SF11">
    <property type="entry name" value="MITOCHONDRIAL COENZYME A DIPHOSPHATASE NUDT8"/>
    <property type="match status" value="1"/>
</dbReference>
<keyword evidence="4" id="KW-0378">Hydrolase</keyword>
<sequence length="210" mass="23744">MSAILTNLTRQMQGYKPQLLTASMPEAAVLLAVTKGKNPEVILTRRSQHLNSHPGQVAFPGGKRDRQDPNLYATALREAEEEIGLNPQKVQHLGRLSDVISLHGMKVTPYVALVPEQLEFKLCEEELDAIFTVPIEWLLEDPRSHTDVIQLTDTSKLYVPSYSFSEFTIWGLSSMMLVEFLRVGFNMPIDIYQQPKGKLLHRPLRPLPVN</sequence>
<accession>A0ABQ5ZTG1</accession>
<comment type="cofactor">
    <cofactor evidence="2">
        <name>Mg(2+)</name>
        <dbReference type="ChEBI" id="CHEBI:18420"/>
    </cofactor>
</comment>
<comment type="cofactor">
    <cofactor evidence="1">
        <name>Mn(2+)</name>
        <dbReference type="ChEBI" id="CHEBI:29035"/>
    </cofactor>
</comment>
<organism evidence="8 9">
    <name type="scientific">Marinospirillum insulare</name>
    <dbReference type="NCBI Taxonomy" id="217169"/>
    <lineage>
        <taxon>Bacteria</taxon>
        <taxon>Pseudomonadati</taxon>
        <taxon>Pseudomonadota</taxon>
        <taxon>Gammaproteobacteria</taxon>
        <taxon>Oceanospirillales</taxon>
        <taxon>Oceanospirillaceae</taxon>
        <taxon>Marinospirillum</taxon>
    </lineage>
</organism>
<dbReference type="RefSeq" id="WP_150112084.1">
    <property type="nucleotide sequence ID" value="NZ_BSOR01000015.1"/>
</dbReference>
<dbReference type="EMBL" id="BSOR01000015">
    <property type="protein sequence ID" value="GLR63274.1"/>
    <property type="molecule type" value="Genomic_DNA"/>
</dbReference>
<evidence type="ECO:0000259" key="7">
    <source>
        <dbReference type="PROSITE" id="PS51462"/>
    </source>
</evidence>
<evidence type="ECO:0000256" key="4">
    <source>
        <dbReference type="ARBA" id="ARBA00022801"/>
    </source>
</evidence>
<dbReference type="Gene3D" id="3.90.79.10">
    <property type="entry name" value="Nucleoside Triphosphate Pyrophosphohydrolase"/>
    <property type="match status" value="1"/>
</dbReference>
<evidence type="ECO:0000313" key="8">
    <source>
        <dbReference type="EMBL" id="GLR63274.1"/>
    </source>
</evidence>
<feature type="domain" description="Nudix hydrolase" evidence="7">
    <location>
        <begin position="24"/>
        <end position="155"/>
    </location>
</feature>
<evidence type="ECO:0000256" key="6">
    <source>
        <dbReference type="ARBA" id="ARBA00023211"/>
    </source>
</evidence>
<dbReference type="NCBIfam" id="NF007980">
    <property type="entry name" value="PRK10707.1"/>
    <property type="match status" value="1"/>
</dbReference>
<gene>
    <name evidence="8" type="ORF">GCM10007878_07090</name>
</gene>
<dbReference type="InterPro" id="IPR015797">
    <property type="entry name" value="NUDIX_hydrolase-like_dom_sf"/>
</dbReference>
<evidence type="ECO:0000256" key="3">
    <source>
        <dbReference type="ARBA" id="ARBA00022723"/>
    </source>
</evidence>
<dbReference type="PANTHER" id="PTHR12992">
    <property type="entry name" value="NUDIX HYDROLASE"/>
    <property type="match status" value="1"/>
</dbReference>
<evidence type="ECO:0000256" key="5">
    <source>
        <dbReference type="ARBA" id="ARBA00022842"/>
    </source>
</evidence>
<dbReference type="InterPro" id="IPR000086">
    <property type="entry name" value="NUDIX_hydrolase_dom"/>
</dbReference>
<proteinExistence type="predicted"/>
<dbReference type="SUPFAM" id="SSF55811">
    <property type="entry name" value="Nudix"/>
    <property type="match status" value="1"/>
</dbReference>
<dbReference type="PROSITE" id="PS51462">
    <property type="entry name" value="NUDIX"/>
    <property type="match status" value="1"/>
</dbReference>
<keyword evidence="6" id="KW-0464">Manganese</keyword>
<dbReference type="Pfam" id="PF00293">
    <property type="entry name" value="NUDIX"/>
    <property type="match status" value="1"/>
</dbReference>
<evidence type="ECO:0000256" key="2">
    <source>
        <dbReference type="ARBA" id="ARBA00001946"/>
    </source>
</evidence>
<keyword evidence="3" id="KW-0479">Metal-binding</keyword>